<evidence type="ECO:0000313" key="2">
    <source>
        <dbReference type="EMBL" id="KYM93397.1"/>
    </source>
</evidence>
<feature type="domain" description="Mutator-like transposase" evidence="1">
    <location>
        <begin position="111"/>
        <end position="422"/>
    </location>
</feature>
<name>A0A151I6G0_9HYME</name>
<accession>A0A151I6G0</accession>
<evidence type="ECO:0000313" key="3">
    <source>
        <dbReference type="Proteomes" id="UP000078542"/>
    </source>
</evidence>
<organism evidence="2 3">
    <name type="scientific">Cyphomyrmex costatus</name>
    <dbReference type="NCBI Taxonomy" id="456900"/>
    <lineage>
        <taxon>Eukaryota</taxon>
        <taxon>Metazoa</taxon>
        <taxon>Ecdysozoa</taxon>
        <taxon>Arthropoda</taxon>
        <taxon>Hexapoda</taxon>
        <taxon>Insecta</taxon>
        <taxon>Pterygota</taxon>
        <taxon>Neoptera</taxon>
        <taxon>Endopterygota</taxon>
        <taxon>Hymenoptera</taxon>
        <taxon>Apocrita</taxon>
        <taxon>Aculeata</taxon>
        <taxon>Formicoidea</taxon>
        <taxon>Formicidae</taxon>
        <taxon>Myrmicinae</taxon>
        <taxon>Cyphomyrmex</taxon>
    </lineage>
</organism>
<dbReference type="InterPro" id="IPR049012">
    <property type="entry name" value="Mutator_transp_dom"/>
</dbReference>
<proteinExistence type="predicted"/>
<dbReference type="Proteomes" id="UP000078542">
    <property type="component" value="Unassembled WGS sequence"/>
</dbReference>
<dbReference type="EMBL" id="KQ978508">
    <property type="protein sequence ID" value="KYM93397.1"/>
    <property type="molecule type" value="Genomic_DNA"/>
</dbReference>
<reference evidence="2 3" key="1">
    <citation type="submission" date="2016-03" db="EMBL/GenBank/DDBJ databases">
        <title>Cyphomyrmex costatus WGS genome.</title>
        <authorList>
            <person name="Nygaard S."/>
            <person name="Hu H."/>
            <person name="Boomsma J."/>
            <person name="Zhang G."/>
        </authorList>
    </citation>
    <scope>NUCLEOTIDE SEQUENCE [LARGE SCALE GENOMIC DNA]</scope>
    <source>
        <strain evidence="2">MS0001</strain>
        <tissue evidence="2">Whole body</tissue>
    </source>
</reference>
<dbReference type="AlphaFoldDB" id="A0A151I6G0"/>
<feature type="non-terminal residue" evidence="2">
    <location>
        <position position="1"/>
    </location>
</feature>
<protein>
    <recommendedName>
        <fullName evidence="1">Mutator-like transposase domain-containing protein</fullName>
    </recommendedName>
</protein>
<dbReference type="Pfam" id="PF20700">
    <property type="entry name" value="Mutator"/>
    <property type="match status" value="1"/>
</dbReference>
<evidence type="ECO:0000259" key="1">
    <source>
        <dbReference type="Pfam" id="PF20700"/>
    </source>
</evidence>
<sequence>TISRYNVLLFFCRRMKLKALAEEKKKVSESTKHESIECQESVKLLADWMDLKISIEDTQCSKPVLINKGFVDTDSIQQHEPEGKHISVQECEDDNSLVIETTGFVDTDSIQQHEPENCKNMDINTAITAGTMTTGIGYAQMEEMFAAANVPCMSEKTYIQHREIVLDEFEKTAIESMKMAGQLEKQLSLERNEVINNRAYITVVADGSWAKRSYGTAYDSLSGVGAIIGYRTRKVLFVGIRSKFCTICHMAEQKGIQPRSHKCYRNFDRNVSSTRMESDAIAEGFTNSIDMHGLIFRTLIADGDSNVYQSIINNNPYHEYKITVRKVECTNHLLRNLCKKLKTVSETTEPKFRRNRNFIKLRNIVKNNIFKIRNDILQLSEYRREEKQPQHCLATKLREDVINVPSHIFGEHKRCKEHGRICENTTNSNEENYVPHLKSYGQYPKIQNAIIYLSVYADSLLLKVTNNLAESFHSVVCAEIGGKRVFYGARGSYNTRIAAAVIQHNTQQVLTEFHKNVCTSVPSITENLEKRRQKKTHSLFVTTNV</sequence>
<keyword evidence="3" id="KW-1185">Reference proteome</keyword>
<gene>
    <name evidence="2" type="ORF">ALC62_16002</name>
</gene>